<dbReference type="InterPro" id="IPR013078">
    <property type="entry name" value="His_Pase_superF_clade-1"/>
</dbReference>
<dbReference type="EMBL" id="AJAK01000017">
    <property type="protein sequence ID" value="EOH76676.1"/>
    <property type="molecule type" value="Genomic_DNA"/>
</dbReference>
<proteinExistence type="predicted"/>
<keyword evidence="2" id="KW-0413">Isomerase</keyword>
<dbReference type="Gene3D" id="3.40.50.1240">
    <property type="entry name" value="Phosphoglycerate mutase-like"/>
    <property type="match status" value="1"/>
</dbReference>
<reference evidence="6 8" key="2">
    <citation type="submission" date="2013-03" db="EMBL/GenBank/DDBJ databases">
        <title>The Genome Sequence of Enterococcus malodoratus ATCC_43197 (PacBio/Illumina hybrid assembly).</title>
        <authorList>
            <consortium name="The Broad Institute Genomics Platform"/>
            <consortium name="The Broad Institute Genome Sequencing Center for Infectious Disease"/>
            <person name="Earl A."/>
            <person name="Russ C."/>
            <person name="Gilmore M."/>
            <person name="Surin D."/>
            <person name="Walker B."/>
            <person name="Young S."/>
            <person name="Zeng Q."/>
            <person name="Gargeya S."/>
            <person name="Fitzgerald M."/>
            <person name="Haas B."/>
            <person name="Abouelleil A."/>
            <person name="Allen A.W."/>
            <person name="Alvarado L."/>
            <person name="Arachchi H.M."/>
            <person name="Berlin A.M."/>
            <person name="Chapman S.B."/>
            <person name="Gainer-Dewar J."/>
            <person name="Goldberg J."/>
            <person name="Griggs A."/>
            <person name="Gujja S."/>
            <person name="Hansen M."/>
            <person name="Howarth C."/>
            <person name="Imamovic A."/>
            <person name="Ireland A."/>
            <person name="Larimer J."/>
            <person name="McCowan C."/>
            <person name="Murphy C."/>
            <person name="Pearson M."/>
            <person name="Poon T.W."/>
            <person name="Priest M."/>
            <person name="Roberts A."/>
            <person name="Saif S."/>
            <person name="Shea T."/>
            <person name="Sisk P."/>
            <person name="Sykes S."/>
            <person name="Wortman J."/>
            <person name="Nusbaum C."/>
            <person name="Birren B."/>
        </authorList>
    </citation>
    <scope>NUCLEOTIDE SEQUENCE [LARGE SCALE GENOMIC DNA]</scope>
    <source>
        <strain evidence="6 8">ATCC 43197</strain>
    </source>
</reference>
<dbReference type="PANTHER" id="PTHR48100">
    <property type="entry name" value="BROAD-SPECIFICITY PHOSPHATASE YOR283W-RELATED"/>
    <property type="match status" value="1"/>
</dbReference>
<evidence type="ECO:0000256" key="1">
    <source>
        <dbReference type="ARBA" id="ARBA00023152"/>
    </source>
</evidence>
<evidence type="ECO:0000256" key="4">
    <source>
        <dbReference type="PIRSR" id="PIRSR613078-2"/>
    </source>
</evidence>
<organism evidence="5 7">
    <name type="scientific">Enterococcus malodoratus ATCC 43197</name>
    <dbReference type="NCBI Taxonomy" id="1158601"/>
    <lineage>
        <taxon>Bacteria</taxon>
        <taxon>Bacillati</taxon>
        <taxon>Bacillota</taxon>
        <taxon>Bacilli</taxon>
        <taxon>Lactobacillales</taxon>
        <taxon>Enterococcaceae</taxon>
        <taxon>Enterococcus</taxon>
    </lineage>
</organism>
<keyword evidence="8" id="KW-1185">Reference proteome</keyword>
<dbReference type="PATRIC" id="fig|1158601.3.peg.2310"/>
<dbReference type="PANTHER" id="PTHR48100:SF1">
    <property type="entry name" value="HISTIDINE PHOSPHATASE FAMILY PROTEIN-RELATED"/>
    <property type="match status" value="1"/>
</dbReference>
<dbReference type="STRING" id="71451.RV07_GL001178"/>
<accession>R2R7S0</accession>
<dbReference type="GO" id="GO:0016791">
    <property type="term" value="F:phosphatase activity"/>
    <property type="evidence" value="ECO:0007669"/>
    <property type="project" value="TreeGrafter"/>
</dbReference>
<evidence type="ECO:0008006" key="9">
    <source>
        <dbReference type="Google" id="ProtNLM"/>
    </source>
</evidence>
<evidence type="ECO:0000256" key="2">
    <source>
        <dbReference type="ARBA" id="ARBA00023235"/>
    </source>
</evidence>
<evidence type="ECO:0000313" key="6">
    <source>
        <dbReference type="EMBL" id="EOT63623.1"/>
    </source>
</evidence>
<dbReference type="Proteomes" id="UP000013783">
    <property type="component" value="Unassembled WGS sequence"/>
</dbReference>
<reference evidence="5 7" key="1">
    <citation type="submission" date="2013-02" db="EMBL/GenBank/DDBJ databases">
        <title>The Genome Sequence of Enterococcus malodoratus ATCC_43197.</title>
        <authorList>
            <consortium name="The Broad Institute Genome Sequencing Platform"/>
            <consortium name="The Broad Institute Genome Sequencing Center for Infectious Disease"/>
            <person name="Earl A.M."/>
            <person name="Gilmore M.S."/>
            <person name="Lebreton F."/>
            <person name="Walker B."/>
            <person name="Young S.K."/>
            <person name="Zeng Q."/>
            <person name="Gargeya S."/>
            <person name="Fitzgerald M."/>
            <person name="Haas B."/>
            <person name="Abouelleil A."/>
            <person name="Alvarado L."/>
            <person name="Arachchi H.M."/>
            <person name="Berlin A.M."/>
            <person name="Chapman S.B."/>
            <person name="Dewar J."/>
            <person name="Goldberg J."/>
            <person name="Griggs A."/>
            <person name="Gujja S."/>
            <person name="Hansen M."/>
            <person name="Howarth C."/>
            <person name="Imamovic A."/>
            <person name="Larimer J."/>
            <person name="McCowan C."/>
            <person name="Murphy C."/>
            <person name="Neiman D."/>
            <person name="Pearson M."/>
            <person name="Priest M."/>
            <person name="Roberts A."/>
            <person name="Saif S."/>
            <person name="Shea T."/>
            <person name="Sisk P."/>
            <person name="Sykes S."/>
            <person name="Wortman J."/>
            <person name="Nusbaum C."/>
            <person name="Birren B."/>
        </authorList>
    </citation>
    <scope>NUCLEOTIDE SEQUENCE [LARGE SCALE GENOMIC DNA]</scope>
    <source>
        <strain evidence="5 7">ATCC 43197</strain>
    </source>
</reference>
<dbReference type="GO" id="GO:0005737">
    <property type="term" value="C:cytoplasm"/>
    <property type="evidence" value="ECO:0007669"/>
    <property type="project" value="TreeGrafter"/>
</dbReference>
<dbReference type="AlphaFoldDB" id="R2R7S0"/>
<keyword evidence="1" id="KW-0324">Glycolysis</keyword>
<feature type="binding site" evidence="4">
    <location>
        <begin position="6"/>
        <end position="13"/>
    </location>
    <ligand>
        <name>substrate</name>
    </ligand>
</feature>
<evidence type="ECO:0000313" key="8">
    <source>
        <dbReference type="Proteomes" id="UP000014148"/>
    </source>
</evidence>
<dbReference type="EMBL" id="ASWA01000005">
    <property type="protein sequence ID" value="EOT63623.1"/>
    <property type="molecule type" value="Genomic_DNA"/>
</dbReference>
<dbReference type="PIRSF" id="PIRSF000709">
    <property type="entry name" value="6PFK_2-Ptase"/>
    <property type="match status" value="1"/>
</dbReference>
<dbReference type="Pfam" id="PF00300">
    <property type="entry name" value="His_Phos_1"/>
    <property type="match status" value="1"/>
</dbReference>
<comment type="caution">
    <text evidence="5">The sequence shown here is derived from an EMBL/GenBank/DDBJ whole genome shotgun (WGS) entry which is preliminary data.</text>
</comment>
<dbReference type="eggNOG" id="COG0406">
    <property type="taxonomic scope" value="Bacteria"/>
</dbReference>
<dbReference type="InterPro" id="IPR029033">
    <property type="entry name" value="His_PPase_superfam"/>
</dbReference>
<feature type="active site" description="Proton donor/acceptor" evidence="3">
    <location>
        <position position="82"/>
    </location>
</feature>
<evidence type="ECO:0000313" key="7">
    <source>
        <dbReference type="Proteomes" id="UP000013783"/>
    </source>
</evidence>
<dbReference type="InterPro" id="IPR001345">
    <property type="entry name" value="PG/BPGM_mutase_AS"/>
</dbReference>
<dbReference type="RefSeq" id="WP_010741167.1">
    <property type="nucleotide sequence ID" value="NZ_KB946250.1"/>
</dbReference>
<dbReference type="SUPFAM" id="SSF53254">
    <property type="entry name" value="Phosphoglycerate mutase-like"/>
    <property type="match status" value="1"/>
</dbReference>
<dbReference type="InterPro" id="IPR050275">
    <property type="entry name" value="PGM_Phosphatase"/>
</dbReference>
<gene>
    <name evidence="6" type="ORF">I585_04453</name>
    <name evidence="5" type="ORF">UAI_02351</name>
</gene>
<dbReference type="PROSITE" id="PS00175">
    <property type="entry name" value="PG_MUTASE"/>
    <property type="match status" value="1"/>
</dbReference>
<dbReference type="OrthoDB" id="9782128at2"/>
<feature type="binding site" evidence="4">
    <location>
        <position position="58"/>
    </location>
    <ligand>
        <name>substrate</name>
    </ligand>
</feature>
<protein>
    <recommendedName>
        <fullName evidence="9">Phosphoglycerate mutase</fullName>
    </recommendedName>
</protein>
<sequence>MIYLARHGQTQWNVEKRICGRADIPLTEEGYKQAELLAEQAKTLTDPITQIICSPLIRAKETAQVVAIQLGLPIIVDERLIEMDFGLYDGLPIQTEEFQNRRNEFSLPFEQGESILDVAGRIYPLLAELTGQEKELPLLVCHNAVSRVVDNYFNGKTMSEFLGFNIENTELVRYIQRTPISHEK</sequence>
<dbReference type="Proteomes" id="UP000014148">
    <property type="component" value="Unassembled WGS sequence"/>
</dbReference>
<name>R2R7S0_9ENTE</name>
<dbReference type="SMART" id="SM00855">
    <property type="entry name" value="PGAM"/>
    <property type="match status" value="1"/>
</dbReference>
<feature type="active site" description="Tele-phosphohistidine intermediate" evidence="3">
    <location>
        <position position="7"/>
    </location>
</feature>
<evidence type="ECO:0000256" key="3">
    <source>
        <dbReference type="PIRSR" id="PIRSR613078-1"/>
    </source>
</evidence>
<evidence type="ECO:0000313" key="5">
    <source>
        <dbReference type="EMBL" id="EOH76676.1"/>
    </source>
</evidence>
<dbReference type="CDD" id="cd07067">
    <property type="entry name" value="HP_PGM_like"/>
    <property type="match status" value="1"/>
</dbReference>